<reference evidence="14" key="2">
    <citation type="submission" date="2023-04" db="EMBL/GenBank/DDBJ databases">
        <authorList>
            <person name="Beletskiy A.V."/>
            <person name="Mardanov A.V."/>
            <person name="Ravin N.V."/>
        </authorList>
    </citation>
    <scope>NUCLEOTIDE SEQUENCE</scope>
    <source>
        <strain evidence="14">GKL-01</strain>
    </source>
</reference>
<dbReference type="PANTHER" id="PTHR43097">
    <property type="entry name" value="GLUTAMINE-TRNA LIGASE"/>
    <property type="match status" value="1"/>
</dbReference>
<dbReference type="GO" id="GO:0006425">
    <property type="term" value="P:glutaminyl-tRNA aminoacylation"/>
    <property type="evidence" value="ECO:0007669"/>
    <property type="project" value="UniProtKB-UniRule"/>
</dbReference>
<feature type="short sequence motif" description="'HIGH' region" evidence="9">
    <location>
        <begin position="33"/>
        <end position="43"/>
    </location>
</feature>
<keyword evidence="3 9" id="KW-0436">Ligase</keyword>
<dbReference type="SUPFAM" id="SSF50715">
    <property type="entry name" value="Ribosomal protein L25-like"/>
    <property type="match status" value="1"/>
</dbReference>
<dbReference type="Proteomes" id="UP001300672">
    <property type="component" value="Chromosome"/>
</dbReference>
<dbReference type="InterPro" id="IPR020061">
    <property type="entry name" value="Glu_tRNA_lig_a-bdl"/>
</dbReference>
<dbReference type="Pfam" id="PF00749">
    <property type="entry name" value="tRNA-synt_1c"/>
    <property type="match status" value="1"/>
</dbReference>
<dbReference type="NCBIfam" id="NF011291">
    <property type="entry name" value="PRK14703.1"/>
    <property type="match status" value="1"/>
</dbReference>
<evidence type="ECO:0000256" key="8">
    <source>
        <dbReference type="ARBA" id="ARBA00048270"/>
    </source>
</evidence>
<protein>
    <recommendedName>
        <fullName evidence="9">Glutamine--tRNA ligase</fullName>
        <ecNumber evidence="9">6.1.1.18</ecNumber>
    </recommendedName>
    <alternativeName>
        <fullName evidence="9">Glutaminyl-tRNA synthetase</fullName>
        <shortName evidence="9">GlnRS</shortName>
    </alternativeName>
</protein>
<comment type="similarity">
    <text evidence="1 9 10">Belongs to the class-I aminoacyl-tRNA synthetase family.</text>
</comment>
<dbReference type="InterPro" id="IPR014729">
    <property type="entry name" value="Rossmann-like_a/b/a_fold"/>
</dbReference>
<accession>A0AA95KCF6</accession>
<keyword evidence="2 9" id="KW-0963">Cytoplasm</keyword>
<dbReference type="InterPro" id="IPR000924">
    <property type="entry name" value="Glu/Gln-tRNA-synth"/>
</dbReference>
<dbReference type="EC" id="6.1.1.18" evidence="9"/>
<dbReference type="InterPro" id="IPR004514">
    <property type="entry name" value="Gln-tRNA-synth"/>
</dbReference>
<dbReference type="Gene3D" id="1.10.1160.10">
    <property type="entry name" value="Glutamyl-trna Synthetase, Domain 2"/>
    <property type="match status" value="1"/>
</dbReference>
<dbReference type="GO" id="GO:0006424">
    <property type="term" value="P:glutamyl-tRNA aminoacylation"/>
    <property type="evidence" value="ECO:0007669"/>
    <property type="project" value="UniProtKB-UniRule"/>
</dbReference>
<dbReference type="FunFam" id="3.40.50.620:FF:000037">
    <property type="entry name" value="Glutamine--tRNA ligase cytoplasmic"/>
    <property type="match status" value="1"/>
</dbReference>
<sequence>MSDIGRPLNFIERIVEDDLSNGKVSSIKTRFPPEPNGYLHIGHAKSIWLNFGLAQRYGGTCNLRMDDTNPVKEDEEYVESIKQDVQWLGYNWDGAVRYASDYFDQLYAWAVYLIQQDKAFVCDLNAEQMREYRGTLTEAGKESPYRSRSIAENLDLFERMRAGEFADGSRTLRAKIDMAASNINLRDPVLYRIKKATHHQTGDKWCIYPSYDYAHGQSDALEGVTHSICTLEFEDHRPLYEWFIANLPVQAQPHQYEFSRLNVNYTITSKRRLKQLVDEKHVDGWDDPRMPTIAGMRRRGITPKALRAFCEMAGVTKVDGIVDISMLEFAIREDLNENSPRAMCVLHPLKVTLTNYPEDKTEMMSAPVHPLRAEMGARELPFTREIYIDQADFREEANKQYKRLVLGKRVRLRNAYVIQADEVVKDATGTIIEIKASYIEGTHGADPADGVKPKGVIHWVSARENIECEVRLFDRLFTDAAPDAGGKNFLESINPNSLQILQGCKGEIGLKNASLDDRYQFEREGYFILDSKYSQPNKPVFNQIIGLKDAWEKAQTK</sequence>
<evidence type="ECO:0000256" key="2">
    <source>
        <dbReference type="ARBA" id="ARBA00022490"/>
    </source>
</evidence>
<keyword evidence="7 9" id="KW-0030">Aminoacyl-tRNA synthetase</keyword>
<name>A0AA95KCF6_9GAMM</name>
<dbReference type="InterPro" id="IPR011035">
    <property type="entry name" value="Ribosomal_bL25/Gln-tRNA_synth"/>
</dbReference>
<feature type="domain" description="Glutamyl/glutaminyl-tRNA synthetase class Ib anti-codon binding" evidence="12">
    <location>
        <begin position="339"/>
        <end position="438"/>
    </location>
</feature>
<dbReference type="InterPro" id="IPR049437">
    <property type="entry name" value="tRNA-synt_1c_C2"/>
</dbReference>
<dbReference type="InterPro" id="IPR020059">
    <property type="entry name" value="Glu/Gln-tRNA-synth_Ib_codon-bd"/>
</dbReference>
<dbReference type="InterPro" id="IPR001412">
    <property type="entry name" value="aa-tRNA-synth_I_CS"/>
</dbReference>
<comment type="subunit">
    <text evidence="9">Monomer.</text>
</comment>
<feature type="domain" description="tRNA synthetases class I (E and Q) anti-codon binding" evidence="13">
    <location>
        <begin position="456"/>
        <end position="530"/>
    </location>
</feature>
<dbReference type="Pfam" id="PF03950">
    <property type="entry name" value="tRNA-synt_1c_C"/>
    <property type="match status" value="1"/>
</dbReference>
<evidence type="ECO:0000256" key="7">
    <source>
        <dbReference type="ARBA" id="ARBA00023146"/>
    </source>
</evidence>
<feature type="binding site" evidence="9">
    <location>
        <position position="211"/>
    </location>
    <ligand>
        <name>L-glutamine</name>
        <dbReference type="ChEBI" id="CHEBI:58359"/>
    </ligand>
</feature>
<evidence type="ECO:0000256" key="4">
    <source>
        <dbReference type="ARBA" id="ARBA00022741"/>
    </source>
</evidence>
<organism evidence="14">
    <name type="scientific">Candidatus Thiocaldithrix dubininis</name>
    <dbReference type="NCBI Taxonomy" id="3080823"/>
    <lineage>
        <taxon>Bacteria</taxon>
        <taxon>Pseudomonadati</taxon>
        <taxon>Pseudomonadota</taxon>
        <taxon>Gammaproteobacteria</taxon>
        <taxon>Thiotrichales</taxon>
        <taxon>Thiotrichaceae</taxon>
        <taxon>Candidatus Thiocaldithrix</taxon>
    </lineage>
</organism>
<dbReference type="EMBL" id="CP124755">
    <property type="protein sequence ID" value="WGZ89519.1"/>
    <property type="molecule type" value="Genomic_DNA"/>
</dbReference>
<feature type="binding site" evidence="9">
    <location>
        <position position="66"/>
    </location>
    <ligand>
        <name>L-glutamine</name>
        <dbReference type="ChEBI" id="CHEBI:58359"/>
    </ligand>
</feature>
<feature type="binding site" evidence="9">
    <location>
        <position position="230"/>
    </location>
    <ligand>
        <name>ATP</name>
        <dbReference type="ChEBI" id="CHEBI:30616"/>
    </ligand>
</feature>
<feature type="binding site" evidence="9">
    <location>
        <begin position="34"/>
        <end position="36"/>
    </location>
    <ligand>
        <name>ATP</name>
        <dbReference type="ChEBI" id="CHEBI:30616"/>
    </ligand>
</feature>
<dbReference type="SUPFAM" id="SSF52374">
    <property type="entry name" value="Nucleotidylyl transferase"/>
    <property type="match status" value="1"/>
</dbReference>
<dbReference type="KEGG" id="tdu:QJT80_08345"/>
<reference evidence="14" key="1">
    <citation type="journal article" date="2023" name="Int. J. Mol. Sci.">
        <title>Metagenomics Revealed a New Genus 'Candidatus Thiocaldithrix dubininis' gen. nov., sp. nov. and a New Species 'Candidatus Thiothrix putei' sp. nov. in the Family Thiotrichaceae, Some Members of Which Have Traits of Both Na+- and H+-Motive Energetics.</title>
        <authorList>
            <person name="Ravin N.V."/>
            <person name="Muntyan M.S."/>
            <person name="Smolyakov D.D."/>
            <person name="Rudenko T.S."/>
            <person name="Beletsky A.V."/>
            <person name="Mardanov A.V."/>
            <person name="Grabovich M.Y."/>
        </authorList>
    </citation>
    <scope>NUCLEOTIDE SEQUENCE</scope>
    <source>
        <strain evidence="14">GKL-01</strain>
    </source>
</reference>
<dbReference type="GO" id="GO:0005524">
    <property type="term" value="F:ATP binding"/>
    <property type="evidence" value="ECO:0007669"/>
    <property type="project" value="UniProtKB-UniRule"/>
</dbReference>
<feature type="binding site" evidence="9">
    <location>
        <begin position="40"/>
        <end position="46"/>
    </location>
    <ligand>
        <name>ATP</name>
        <dbReference type="ChEBI" id="CHEBI:30616"/>
    </ligand>
</feature>
<dbReference type="GO" id="GO:0005829">
    <property type="term" value="C:cytosol"/>
    <property type="evidence" value="ECO:0007669"/>
    <property type="project" value="TreeGrafter"/>
</dbReference>
<proteinExistence type="inferred from homology"/>
<evidence type="ECO:0000313" key="14">
    <source>
        <dbReference type="EMBL" id="WGZ89519.1"/>
    </source>
</evidence>
<comment type="caution">
    <text evidence="9">Lacks conserved residue(s) required for the propagation of feature annotation.</text>
</comment>
<evidence type="ECO:0000256" key="9">
    <source>
        <dbReference type="HAMAP-Rule" id="MF_00126"/>
    </source>
</evidence>
<evidence type="ECO:0000259" key="13">
    <source>
        <dbReference type="Pfam" id="PF20974"/>
    </source>
</evidence>
<dbReference type="Pfam" id="PF20974">
    <property type="entry name" value="tRNA-synt_1c_C2"/>
    <property type="match status" value="1"/>
</dbReference>
<feature type="domain" description="Glutamyl/glutaminyl-tRNA synthetase class Ib catalytic" evidence="11">
    <location>
        <begin position="27"/>
        <end position="336"/>
    </location>
</feature>
<dbReference type="PROSITE" id="PS00178">
    <property type="entry name" value="AA_TRNA_LIGASE_I"/>
    <property type="match status" value="1"/>
</dbReference>
<dbReference type="InterPro" id="IPR022861">
    <property type="entry name" value="Gln_tRNA_ligase_bac"/>
</dbReference>
<dbReference type="HAMAP" id="MF_00126">
    <property type="entry name" value="Gln_tRNA_synth"/>
    <property type="match status" value="1"/>
</dbReference>
<evidence type="ECO:0000256" key="3">
    <source>
        <dbReference type="ARBA" id="ARBA00022598"/>
    </source>
</evidence>
<dbReference type="InterPro" id="IPR020058">
    <property type="entry name" value="Glu/Gln-tRNA-synth_Ib_cat-dom"/>
</dbReference>
<comment type="subcellular location">
    <subcellularLocation>
        <location evidence="9">Cytoplasm</location>
    </subcellularLocation>
</comment>
<evidence type="ECO:0000256" key="6">
    <source>
        <dbReference type="ARBA" id="ARBA00022917"/>
    </source>
</evidence>
<dbReference type="CDD" id="cd00807">
    <property type="entry name" value="GlnRS_core"/>
    <property type="match status" value="1"/>
</dbReference>
<dbReference type="GO" id="GO:0004819">
    <property type="term" value="F:glutamine-tRNA ligase activity"/>
    <property type="evidence" value="ECO:0007669"/>
    <property type="project" value="UniProtKB-UniRule"/>
</dbReference>
<feature type="binding site" evidence="9">
    <location>
        <begin position="260"/>
        <end position="261"/>
    </location>
    <ligand>
        <name>ATP</name>
        <dbReference type="ChEBI" id="CHEBI:30616"/>
    </ligand>
</feature>
<dbReference type="Gene3D" id="2.40.240.10">
    <property type="entry name" value="Ribosomal Protein L25, Chain P"/>
    <property type="match status" value="2"/>
</dbReference>
<dbReference type="InterPro" id="IPR020056">
    <property type="entry name" value="Rbsml_bL25/Gln-tRNA_synth_N"/>
</dbReference>
<dbReference type="FunFam" id="1.10.1160.10:FF:000001">
    <property type="entry name" value="Glutamine--tRNA ligase"/>
    <property type="match status" value="1"/>
</dbReference>
<evidence type="ECO:0000256" key="10">
    <source>
        <dbReference type="RuleBase" id="RU363037"/>
    </source>
</evidence>
<dbReference type="FunFam" id="2.40.240.10:FF:000001">
    <property type="entry name" value="Glutamine--tRNA ligase"/>
    <property type="match status" value="1"/>
</dbReference>
<dbReference type="NCBIfam" id="TIGR00440">
    <property type="entry name" value="glnS"/>
    <property type="match status" value="1"/>
</dbReference>
<keyword evidence="5 9" id="KW-0067">ATP-binding</keyword>
<evidence type="ECO:0000259" key="11">
    <source>
        <dbReference type="Pfam" id="PF00749"/>
    </source>
</evidence>
<dbReference type="Gene3D" id="3.40.50.620">
    <property type="entry name" value="HUPs"/>
    <property type="match status" value="1"/>
</dbReference>
<dbReference type="FunFam" id="3.90.800.10:FF:000001">
    <property type="entry name" value="Glutamine--tRNA ligase"/>
    <property type="match status" value="1"/>
</dbReference>
<gene>
    <name evidence="9" type="primary">glnS</name>
    <name evidence="14" type="ORF">QJT80_08345</name>
</gene>
<dbReference type="InterPro" id="IPR050132">
    <property type="entry name" value="Gln/Glu-tRNA_Ligase"/>
</dbReference>
<keyword evidence="4 9" id="KW-0547">Nucleotide-binding</keyword>
<dbReference type="PRINTS" id="PR00987">
    <property type="entry name" value="TRNASYNTHGLU"/>
</dbReference>
<dbReference type="AlphaFoldDB" id="A0AA95KCF6"/>
<comment type="catalytic activity">
    <reaction evidence="8 9">
        <text>tRNA(Gln) + L-glutamine + ATP = L-glutaminyl-tRNA(Gln) + AMP + diphosphate</text>
        <dbReference type="Rhea" id="RHEA:20121"/>
        <dbReference type="Rhea" id="RHEA-COMP:9662"/>
        <dbReference type="Rhea" id="RHEA-COMP:9681"/>
        <dbReference type="ChEBI" id="CHEBI:30616"/>
        <dbReference type="ChEBI" id="CHEBI:33019"/>
        <dbReference type="ChEBI" id="CHEBI:58359"/>
        <dbReference type="ChEBI" id="CHEBI:78442"/>
        <dbReference type="ChEBI" id="CHEBI:78521"/>
        <dbReference type="ChEBI" id="CHEBI:456215"/>
        <dbReference type="EC" id="6.1.1.18"/>
    </reaction>
</comment>
<keyword evidence="6 9" id="KW-0648">Protein biosynthesis</keyword>
<dbReference type="Gene3D" id="3.90.800.10">
    <property type="entry name" value="Glutamyl-tRNA Synthetase, Domain 3"/>
    <property type="match status" value="1"/>
</dbReference>
<evidence type="ECO:0000259" key="12">
    <source>
        <dbReference type="Pfam" id="PF03950"/>
    </source>
</evidence>
<evidence type="ECO:0000256" key="5">
    <source>
        <dbReference type="ARBA" id="ARBA00022840"/>
    </source>
</evidence>
<feature type="short sequence motif" description="'KMSKS' region" evidence="9">
    <location>
        <begin position="267"/>
        <end position="271"/>
    </location>
</feature>
<evidence type="ECO:0000256" key="1">
    <source>
        <dbReference type="ARBA" id="ARBA00005594"/>
    </source>
</evidence>
<dbReference type="PANTHER" id="PTHR43097:SF5">
    <property type="entry name" value="GLUTAMATE--TRNA LIGASE"/>
    <property type="match status" value="1"/>
</dbReference>